<reference evidence="3" key="1">
    <citation type="journal article" date="2019" name="Int. J. Syst. Evol. Microbiol.">
        <title>The Global Catalogue of Microorganisms (GCM) 10K type strain sequencing project: providing services to taxonomists for standard genome sequencing and annotation.</title>
        <authorList>
            <consortium name="The Broad Institute Genomics Platform"/>
            <consortium name="The Broad Institute Genome Sequencing Center for Infectious Disease"/>
            <person name="Wu L."/>
            <person name="Ma J."/>
        </authorList>
    </citation>
    <scope>NUCLEOTIDE SEQUENCE [LARGE SCALE GENOMIC DNA]</scope>
    <source>
        <strain evidence="3">JCM 17342</strain>
    </source>
</reference>
<keyword evidence="3" id="KW-1185">Reference proteome</keyword>
<gene>
    <name evidence="2" type="ORF">GCM10022247_34010</name>
</gene>
<evidence type="ECO:0000313" key="2">
    <source>
        <dbReference type="EMBL" id="GAA4009112.1"/>
    </source>
</evidence>
<evidence type="ECO:0000313" key="3">
    <source>
        <dbReference type="Proteomes" id="UP001501747"/>
    </source>
</evidence>
<feature type="chain" id="PRO_5046220772" description="Secreted protein" evidence="1">
    <location>
        <begin position="29"/>
        <end position="119"/>
    </location>
</feature>
<evidence type="ECO:0000256" key="1">
    <source>
        <dbReference type="SAM" id="SignalP"/>
    </source>
</evidence>
<evidence type="ECO:0008006" key="4">
    <source>
        <dbReference type="Google" id="ProtNLM"/>
    </source>
</evidence>
<protein>
    <recommendedName>
        <fullName evidence="4">Secreted protein</fullName>
    </recommendedName>
</protein>
<name>A0ABP7SAF1_9PSEU</name>
<sequence length="119" mass="13238">MLTRNTHRIASLVACTIAFSLTPGVAQAATRVDTTCGQYICVHTLHEGRNVKDITVEVRKAGDRFKLGAFFAEWRGEKSPMTNRARWDVNLYRPNNHLVCGYAQNSRSVQQGGNVCVTI</sequence>
<comment type="caution">
    <text evidence="2">The sequence shown here is derived from an EMBL/GenBank/DDBJ whole genome shotgun (WGS) entry which is preliminary data.</text>
</comment>
<keyword evidence="1" id="KW-0732">Signal</keyword>
<dbReference type="EMBL" id="BAABAL010000012">
    <property type="protein sequence ID" value="GAA4009112.1"/>
    <property type="molecule type" value="Genomic_DNA"/>
</dbReference>
<proteinExistence type="predicted"/>
<accession>A0ABP7SAF1</accession>
<dbReference type="Proteomes" id="UP001501747">
    <property type="component" value="Unassembled WGS sequence"/>
</dbReference>
<organism evidence="2 3">
    <name type="scientific">Allokutzneria multivorans</name>
    <dbReference type="NCBI Taxonomy" id="1142134"/>
    <lineage>
        <taxon>Bacteria</taxon>
        <taxon>Bacillati</taxon>
        <taxon>Actinomycetota</taxon>
        <taxon>Actinomycetes</taxon>
        <taxon>Pseudonocardiales</taxon>
        <taxon>Pseudonocardiaceae</taxon>
        <taxon>Allokutzneria</taxon>
    </lineage>
</organism>
<feature type="signal peptide" evidence="1">
    <location>
        <begin position="1"/>
        <end position="28"/>
    </location>
</feature>
<dbReference type="RefSeq" id="WP_344875822.1">
    <property type="nucleotide sequence ID" value="NZ_BAABAL010000012.1"/>
</dbReference>